<protein>
    <submittedName>
        <fullName evidence="1">Uncharacterized protein</fullName>
    </submittedName>
</protein>
<reference evidence="1" key="1">
    <citation type="submission" date="2022-08" db="EMBL/GenBank/DDBJ databases">
        <title>Genome Sequence of Pycnoporus sanguineus.</title>
        <authorList>
            <person name="Buettner E."/>
        </authorList>
    </citation>
    <scope>NUCLEOTIDE SEQUENCE</scope>
    <source>
        <strain evidence="1">CG-C14</strain>
    </source>
</reference>
<keyword evidence="2" id="KW-1185">Reference proteome</keyword>
<evidence type="ECO:0000313" key="2">
    <source>
        <dbReference type="Proteomes" id="UP001144978"/>
    </source>
</evidence>
<proteinExistence type="predicted"/>
<dbReference type="Proteomes" id="UP001144978">
    <property type="component" value="Unassembled WGS sequence"/>
</dbReference>
<evidence type="ECO:0000313" key="1">
    <source>
        <dbReference type="EMBL" id="KAJ2965515.1"/>
    </source>
</evidence>
<accession>A0ACC1MFF5</accession>
<comment type="caution">
    <text evidence="1">The sequence shown here is derived from an EMBL/GenBank/DDBJ whole genome shotgun (WGS) entry which is preliminary data.</text>
</comment>
<organism evidence="1 2">
    <name type="scientific">Trametes sanguinea</name>
    <dbReference type="NCBI Taxonomy" id="158606"/>
    <lineage>
        <taxon>Eukaryota</taxon>
        <taxon>Fungi</taxon>
        <taxon>Dikarya</taxon>
        <taxon>Basidiomycota</taxon>
        <taxon>Agaricomycotina</taxon>
        <taxon>Agaricomycetes</taxon>
        <taxon>Polyporales</taxon>
        <taxon>Polyporaceae</taxon>
        <taxon>Trametes</taxon>
    </lineage>
</organism>
<sequence>MPRHKPFGLLQPLEVPHRPWQDITMDHIVKLPLSHGYDSIWVVCDRLTRYAHFIPCTESTDASAFAWLFLDRIFRYHGMPETIVSDRGPLFVSRFWNALTKLLHTKLKFSTAYHPQTDGLTERTNQSLETYLRAYVSSQQDDWVDYLPLAEFAFNNHVNSSTKHSPFFANLGYHPTFDPLITPPSVTVPAAGDLAQRLTRIHNECRAQLLASQVRQSRYYNERVKDAPKFKEGELVCQIFRPCLSTPTSCLSLPSPSRIPCLLA</sequence>
<gene>
    <name evidence="1" type="ORF">NUW54_g14094</name>
</gene>
<dbReference type="EMBL" id="JANSHE010006984">
    <property type="protein sequence ID" value="KAJ2965515.1"/>
    <property type="molecule type" value="Genomic_DNA"/>
</dbReference>
<name>A0ACC1MFF5_9APHY</name>